<evidence type="ECO:0000259" key="2">
    <source>
        <dbReference type="Pfam" id="PF19631"/>
    </source>
</evidence>
<organism evidence="3 4">
    <name type="scientific">Marichromatium purpuratum 984</name>
    <dbReference type="NCBI Taxonomy" id="765910"/>
    <lineage>
        <taxon>Bacteria</taxon>
        <taxon>Pseudomonadati</taxon>
        <taxon>Pseudomonadota</taxon>
        <taxon>Gammaproteobacteria</taxon>
        <taxon>Chromatiales</taxon>
        <taxon>Chromatiaceae</taxon>
        <taxon>Marichromatium</taxon>
    </lineage>
</organism>
<dbReference type="EMBL" id="CP007031">
    <property type="protein sequence ID" value="AHF03446.1"/>
    <property type="molecule type" value="Genomic_DNA"/>
</dbReference>
<dbReference type="Pfam" id="PF19631">
    <property type="entry name" value="Trypco2"/>
    <property type="match status" value="1"/>
</dbReference>
<gene>
    <name evidence="3" type="ORF">MARPU_05840</name>
</gene>
<dbReference type="STRING" id="765910.MARPU_05840"/>
<name>W0E2W9_MARPU</name>
<dbReference type="eggNOG" id="ENOG50339UF">
    <property type="taxonomic scope" value="Bacteria"/>
</dbReference>
<keyword evidence="4" id="KW-1185">Reference proteome</keyword>
<dbReference type="AlphaFoldDB" id="W0E2W9"/>
<evidence type="ECO:0000313" key="4">
    <source>
        <dbReference type="Proteomes" id="UP000005275"/>
    </source>
</evidence>
<reference evidence="3 4" key="1">
    <citation type="submission" date="2013-12" db="EMBL/GenBank/DDBJ databases">
        <authorList>
            <consortium name="DOE Joint Genome Institute"/>
            <person name="Bryant D.A."/>
            <person name="Huntemann M."/>
            <person name="Han J."/>
            <person name="Chen A."/>
            <person name="Kyrpides N."/>
            <person name="Mavromatis K."/>
            <person name="Markowitz V."/>
            <person name="Palaniappan K."/>
            <person name="Ivanova N."/>
            <person name="Schaumberg A."/>
            <person name="Pati A."/>
            <person name="Liolios K."/>
            <person name="Nordberg H.P."/>
            <person name="Cantor M.N."/>
            <person name="Hua S.X."/>
            <person name="Woyke T."/>
        </authorList>
    </citation>
    <scope>NUCLEOTIDE SEQUENCE [LARGE SCALE GENOMIC DNA]</scope>
    <source>
        <strain evidence="3 4">984</strain>
    </source>
</reference>
<dbReference type="HOGENOM" id="CLU_2260392_0_0_6"/>
<evidence type="ECO:0000313" key="3">
    <source>
        <dbReference type="EMBL" id="AHF03446.1"/>
    </source>
</evidence>
<feature type="domain" description="Trypsin-co-occurring" evidence="2">
    <location>
        <begin position="2"/>
        <end position="77"/>
    </location>
</feature>
<accession>W0E2W9</accession>
<dbReference type="KEGG" id="mpur:MARPU_05840"/>
<protein>
    <recommendedName>
        <fullName evidence="2">Trypsin-co-occurring domain-containing protein</fullName>
    </recommendedName>
</protein>
<sequence>MPLKAMLSQLRQELIDAKAEGERKDLKFMVDDIELELQLATTQERGGGTGIKFWVLNANLKGKDTSVATQTLKLKLKAVQEVEDPATGEPSTVPAKISGRLSG</sequence>
<feature type="region of interest" description="Disordered" evidence="1">
    <location>
        <begin position="83"/>
        <end position="103"/>
    </location>
</feature>
<dbReference type="InterPro" id="IPR045608">
    <property type="entry name" value="Trypco2"/>
</dbReference>
<proteinExistence type="predicted"/>
<dbReference type="Proteomes" id="UP000005275">
    <property type="component" value="Chromosome"/>
</dbReference>
<evidence type="ECO:0000256" key="1">
    <source>
        <dbReference type="SAM" id="MobiDB-lite"/>
    </source>
</evidence>